<accession>A0A840QTS2</accession>
<dbReference type="Proteomes" id="UP000551878">
    <property type="component" value="Unassembled WGS sequence"/>
</dbReference>
<reference evidence="1 2" key="1">
    <citation type="submission" date="2020-08" db="EMBL/GenBank/DDBJ databases">
        <title>Genomic Encyclopedia of Type Strains, Phase IV (KMG-IV): sequencing the most valuable type-strain genomes for metagenomic binning, comparative biology and taxonomic classification.</title>
        <authorList>
            <person name="Goeker M."/>
        </authorList>
    </citation>
    <scope>NUCLEOTIDE SEQUENCE [LARGE SCALE GENOMIC DNA]</scope>
    <source>
        <strain evidence="1 2">DSM 24696</strain>
    </source>
</reference>
<dbReference type="RefSeq" id="WP_184665078.1">
    <property type="nucleotide sequence ID" value="NZ_JACHHB010000015.1"/>
</dbReference>
<dbReference type="InterPro" id="IPR036102">
    <property type="entry name" value="OsmC/Ohrsf"/>
</dbReference>
<dbReference type="PANTHER" id="PTHR34352">
    <property type="entry name" value="PROTEIN YHFA"/>
    <property type="match status" value="1"/>
</dbReference>
<dbReference type="InterPro" id="IPR015946">
    <property type="entry name" value="KH_dom-like_a/b"/>
</dbReference>
<name>A0A840QTS2_9BACI</name>
<proteinExistence type="predicted"/>
<dbReference type="InterPro" id="IPR003718">
    <property type="entry name" value="OsmC/Ohr_fam"/>
</dbReference>
<evidence type="ECO:0000313" key="1">
    <source>
        <dbReference type="EMBL" id="MBB5174667.1"/>
    </source>
</evidence>
<dbReference type="PANTHER" id="PTHR34352:SF1">
    <property type="entry name" value="PROTEIN YHFA"/>
    <property type="match status" value="1"/>
</dbReference>
<comment type="caution">
    <text evidence="1">The sequence shown here is derived from an EMBL/GenBank/DDBJ whole genome shotgun (WGS) entry which is preliminary data.</text>
</comment>
<dbReference type="SUPFAM" id="SSF82784">
    <property type="entry name" value="OsmC-like"/>
    <property type="match status" value="1"/>
</dbReference>
<organism evidence="1 2">
    <name type="scientific">Texcoconibacillus texcoconensis</name>
    <dbReference type="NCBI Taxonomy" id="1095777"/>
    <lineage>
        <taxon>Bacteria</taxon>
        <taxon>Bacillati</taxon>
        <taxon>Bacillota</taxon>
        <taxon>Bacilli</taxon>
        <taxon>Bacillales</taxon>
        <taxon>Bacillaceae</taxon>
        <taxon>Texcoconibacillus</taxon>
    </lineage>
</organism>
<protein>
    <submittedName>
        <fullName evidence="1">Putative OsmC-like protein</fullName>
    </submittedName>
</protein>
<dbReference type="Pfam" id="PF02566">
    <property type="entry name" value="OsmC"/>
    <property type="match status" value="1"/>
</dbReference>
<gene>
    <name evidence="1" type="ORF">HNQ41_002884</name>
</gene>
<dbReference type="AlphaFoldDB" id="A0A840QTS2"/>
<keyword evidence="2" id="KW-1185">Reference proteome</keyword>
<dbReference type="EMBL" id="JACHHB010000015">
    <property type="protein sequence ID" value="MBB5174667.1"/>
    <property type="molecule type" value="Genomic_DNA"/>
</dbReference>
<evidence type="ECO:0000313" key="2">
    <source>
        <dbReference type="Proteomes" id="UP000551878"/>
    </source>
</evidence>
<sequence>MQFQYTDENVFETECQFGTMTISGDESKGFRPYELMVSSIAVCSGNVFRKVLEKQRMTVRDIKVDADIKRDPEEANRITHIHLHYTLHGAGFVDKKVEKAMHLAQKNCPMSQSVKDSIALSESYTIAENQE</sequence>
<dbReference type="Gene3D" id="3.30.300.20">
    <property type="match status" value="1"/>
</dbReference>